<dbReference type="EMBL" id="KB445555">
    <property type="protein sequence ID" value="EMC96332.1"/>
    <property type="molecule type" value="Genomic_DNA"/>
</dbReference>
<evidence type="ECO:0000259" key="5">
    <source>
        <dbReference type="Pfam" id="PF08573"/>
    </source>
</evidence>
<dbReference type="GO" id="GO:0006281">
    <property type="term" value="P:DNA repair"/>
    <property type="evidence" value="ECO:0007669"/>
    <property type="project" value="InterPro"/>
</dbReference>
<sequence>VRRPETAQREEKSPPPVEPEDEPLRLRPPKSLRLEDFKINPRYLGAEYAFADTLRGRDQRRCLKGCTKPECCGADFLAMVQAGGVDVGSDSEVLTAYFGSNWQQIARASAFANKYGKHRNAFERRSTPPGFWRTEMPTTQEVEDDRIRAREVVSEKVEERWREAMRDGGRWLFRDE</sequence>
<dbReference type="eggNOG" id="ENOG502S92Z">
    <property type="taxonomic scope" value="Eukaryota"/>
</dbReference>
<dbReference type="STRING" id="717646.M2LPK7"/>
<name>M2LPK7_BAUPA</name>
<dbReference type="Proteomes" id="UP000011761">
    <property type="component" value="Unassembled WGS sequence"/>
</dbReference>
<feature type="compositionally biased region" description="Basic and acidic residues" evidence="4">
    <location>
        <begin position="1"/>
        <end position="13"/>
    </location>
</feature>
<dbReference type="OMA" id="KINTRYN"/>
<dbReference type="GO" id="GO:0005634">
    <property type="term" value="C:nucleus"/>
    <property type="evidence" value="ECO:0007669"/>
    <property type="project" value="UniProtKB-SubCell"/>
</dbReference>
<protein>
    <recommendedName>
        <fullName evidence="5">DNA endonuclease activator Ctp1 C-terminal domain-containing protein</fullName>
    </recommendedName>
</protein>
<comment type="subcellular location">
    <subcellularLocation>
        <location evidence="1">Nucleus</location>
    </subcellularLocation>
</comment>
<dbReference type="OrthoDB" id="5801062at2759"/>
<evidence type="ECO:0000313" key="7">
    <source>
        <dbReference type="Proteomes" id="UP000011761"/>
    </source>
</evidence>
<accession>M2LPK7</accession>
<evidence type="ECO:0000256" key="2">
    <source>
        <dbReference type="ARBA" id="ARBA00022763"/>
    </source>
</evidence>
<feature type="domain" description="DNA endonuclease activator Ctp1 C-terminal" evidence="5">
    <location>
        <begin position="49"/>
        <end position="141"/>
    </location>
</feature>
<dbReference type="Pfam" id="PF08573">
    <property type="entry name" value="SAE2"/>
    <property type="match status" value="1"/>
</dbReference>
<proteinExistence type="predicted"/>
<feature type="region of interest" description="Disordered" evidence="4">
    <location>
        <begin position="1"/>
        <end position="29"/>
    </location>
</feature>
<keyword evidence="2" id="KW-0227">DNA damage</keyword>
<dbReference type="InterPro" id="IPR013882">
    <property type="entry name" value="Ctp1_C"/>
</dbReference>
<evidence type="ECO:0000256" key="4">
    <source>
        <dbReference type="SAM" id="MobiDB-lite"/>
    </source>
</evidence>
<evidence type="ECO:0000313" key="6">
    <source>
        <dbReference type="EMBL" id="EMC96332.1"/>
    </source>
</evidence>
<organism evidence="6 7">
    <name type="scientific">Baudoinia panamericana (strain UAMH 10762)</name>
    <name type="common">Angels' share fungus</name>
    <name type="synonym">Baudoinia compniacensis (strain UAMH 10762)</name>
    <dbReference type="NCBI Taxonomy" id="717646"/>
    <lineage>
        <taxon>Eukaryota</taxon>
        <taxon>Fungi</taxon>
        <taxon>Dikarya</taxon>
        <taxon>Ascomycota</taxon>
        <taxon>Pezizomycotina</taxon>
        <taxon>Dothideomycetes</taxon>
        <taxon>Dothideomycetidae</taxon>
        <taxon>Mycosphaerellales</taxon>
        <taxon>Teratosphaeriaceae</taxon>
        <taxon>Baudoinia</taxon>
    </lineage>
</organism>
<gene>
    <name evidence="6" type="ORF">BAUCODRAFT_70304</name>
</gene>
<feature type="non-terminal residue" evidence="6">
    <location>
        <position position="1"/>
    </location>
</feature>
<dbReference type="RefSeq" id="XP_007676305.1">
    <property type="nucleotide sequence ID" value="XM_007678115.1"/>
</dbReference>
<evidence type="ECO:0000256" key="3">
    <source>
        <dbReference type="ARBA" id="ARBA00023242"/>
    </source>
</evidence>
<keyword evidence="7" id="KW-1185">Reference proteome</keyword>
<evidence type="ECO:0000256" key="1">
    <source>
        <dbReference type="ARBA" id="ARBA00004123"/>
    </source>
</evidence>
<keyword evidence="3" id="KW-0539">Nucleus</keyword>
<dbReference type="HOGENOM" id="CLU_1528721_0_0_1"/>
<dbReference type="KEGG" id="bcom:BAUCODRAFT_70304"/>
<dbReference type="GeneID" id="19116582"/>
<reference evidence="6 7" key="1">
    <citation type="journal article" date="2012" name="PLoS Pathog.">
        <title>Diverse lifestyles and strategies of plant pathogenesis encoded in the genomes of eighteen Dothideomycetes fungi.</title>
        <authorList>
            <person name="Ohm R.A."/>
            <person name="Feau N."/>
            <person name="Henrissat B."/>
            <person name="Schoch C.L."/>
            <person name="Horwitz B.A."/>
            <person name="Barry K.W."/>
            <person name="Condon B.J."/>
            <person name="Copeland A.C."/>
            <person name="Dhillon B."/>
            <person name="Glaser F."/>
            <person name="Hesse C.N."/>
            <person name="Kosti I."/>
            <person name="LaButti K."/>
            <person name="Lindquist E.A."/>
            <person name="Lucas S."/>
            <person name="Salamov A.A."/>
            <person name="Bradshaw R.E."/>
            <person name="Ciuffetti L."/>
            <person name="Hamelin R.C."/>
            <person name="Kema G.H.J."/>
            <person name="Lawrence C."/>
            <person name="Scott J.A."/>
            <person name="Spatafora J.W."/>
            <person name="Turgeon B.G."/>
            <person name="de Wit P.J.G.M."/>
            <person name="Zhong S."/>
            <person name="Goodwin S.B."/>
            <person name="Grigoriev I.V."/>
        </authorList>
    </citation>
    <scope>NUCLEOTIDE SEQUENCE [LARGE SCALE GENOMIC DNA]</scope>
    <source>
        <strain evidence="6 7">UAMH 10762</strain>
    </source>
</reference>
<dbReference type="AlphaFoldDB" id="M2LPK7"/>